<dbReference type="Proteomes" id="UP000481861">
    <property type="component" value="Unassembled WGS sequence"/>
</dbReference>
<name>A0A7C8HY65_9PLEO</name>
<gene>
    <name evidence="1" type="ORF">BDV95DRAFT_600359</name>
</gene>
<dbReference type="EMBL" id="JAADJZ010000041">
    <property type="protein sequence ID" value="KAF2864689.1"/>
    <property type="molecule type" value="Genomic_DNA"/>
</dbReference>
<keyword evidence="2" id="KW-1185">Reference proteome</keyword>
<accession>A0A7C8HY65</accession>
<proteinExistence type="predicted"/>
<evidence type="ECO:0000313" key="2">
    <source>
        <dbReference type="Proteomes" id="UP000481861"/>
    </source>
</evidence>
<protein>
    <submittedName>
        <fullName evidence="1">Uncharacterized protein</fullName>
    </submittedName>
</protein>
<sequence>MVLPNILAIFQRSLPQSDERPTSRRTKPSSGDVMKEDLVRILHDNPELEKKIMATGEQALPTDLNVCNSLDVFHQSPLSPWTLDSEADVVDFIHSEVQLPSPTSRLRVDVAFRDQEGVFAMVELKRCAYIVPEDFAASIWKADIAEEELARRGGISTVSPVHRNVINGTKQVKAYARKSKCRFVALCDYQNLVLFVFDKDCADYEKASAFVLAEKDFRVGLLGFLIMACKDETRTRTQPNQITGEMTRCSGMTQNEAGCKNETTKVGTVGVFSRDEETGATRWWCNLHKAQKLD</sequence>
<reference evidence="1 2" key="1">
    <citation type="submission" date="2020-01" db="EMBL/GenBank/DDBJ databases">
        <authorList>
            <consortium name="DOE Joint Genome Institute"/>
            <person name="Haridas S."/>
            <person name="Albert R."/>
            <person name="Binder M."/>
            <person name="Bloem J."/>
            <person name="Labutti K."/>
            <person name="Salamov A."/>
            <person name="Andreopoulos B."/>
            <person name="Baker S.E."/>
            <person name="Barry K."/>
            <person name="Bills G."/>
            <person name="Bluhm B.H."/>
            <person name="Cannon C."/>
            <person name="Castanera R."/>
            <person name="Culley D.E."/>
            <person name="Daum C."/>
            <person name="Ezra D."/>
            <person name="Gonzalez J.B."/>
            <person name="Henrissat B."/>
            <person name="Kuo A."/>
            <person name="Liang C."/>
            <person name="Lipzen A."/>
            <person name="Lutzoni F."/>
            <person name="Magnuson J."/>
            <person name="Mondo S."/>
            <person name="Nolan M."/>
            <person name="Ohm R."/>
            <person name="Pangilinan J."/>
            <person name="Park H.-J.H."/>
            <person name="Ramirez L."/>
            <person name="Alfaro M."/>
            <person name="Sun H."/>
            <person name="Tritt A."/>
            <person name="Yoshinaga Y."/>
            <person name="Zwiers L.-H.L."/>
            <person name="Turgeon B.G."/>
            <person name="Goodwin S.B."/>
            <person name="Spatafora J.W."/>
            <person name="Crous P.W."/>
            <person name="Grigoriev I.V."/>
        </authorList>
    </citation>
    <scope>NUCLEOTIDE SEQUENCE [LARGE SCALE GENOMIC DNA]</scope>
    <source>
        <strain evidence="1 2">CBS 611.86</strain>
    </source>
</reference>
<organism evidence="1 2">
    <name type="scientific">Massariosphaeria phaeospora</name>
    <dbReference type="NCBI Taxonomy" id="100035"/>
    <lineage>
        <taxon>Eukaryota</taxon>
        <taxon>Fungi</taxon>
        <taxon>Dikarya</taxon>
        <taxon>Ascomycota</taxon>
        <taxon>Pezizomycotina</taxon>
        <taxon>Dothideomycetes</taxon>
        <taxon>Pleosporomycetidae</taxon>
        <taxon>Pleosporales</taxon>
        <taxon>Pleosporales incertae sedis</taxon>
        <taxon>Massariosphaeria</taxon>
    </lineage>
</organism>
<evidence type="ECO:0000313" key="1">
    <source>
        <dbReference type="EMBL" id="KAF2864689.1"/>
    </source>
</evidence>
<dbReference type="AlphaFoldDB" id="A0A7C8HY65"/>
<comment type="caution">
    <text evidence="1">The sequence shown here is derived from an EMBL/GenBank/DDBJ whole genome shotgun (WGS) entry which is preliminary data.</text>
</comment>
<dbReference type="OrthoDB" id="2896980at2759"/>